<feature type="transmembrane region" description="Helical" evidence="5">
    <location>
        <begin position="70"/>
        <end position="93"/>
    </location>
</feature>
<evidence type="ECO:0000313" key="6">
    <source>
        <dbReference type="EMBL" id="CAG9803558.1"/>
    </source>
</evidence>
<dbReference type="Proteomes" id="UP001153620">
    <property type="component" value="Chromosome 2"/>
</dbReference>
<dbReference type="InterPro" id="IPR049680">
    <property type="entry name" value="FLVCR1-2_SLC49-like"/>
</dbReference>
<organism evidence="6 7">
    <name type="scientific">Chironomus riparius</name>
    <dbReference type="NCBI Taxonomy" id="315576"/>
    <lineage>
        <taxon>Eukaryota</taxon>
        <taxon>Metazoa</taxon>
        <taxon>Ecdysozoa</taxon>
        <taxon>Arthropoda</taxon>
        <taxon>Hexapoda</taxon>
        <taxon>Insecta</taxon>
        <taxon>Pterygota</taxon>
        <taxon>Neoptera</taxon>
        <taxon>Endopterygota</taxon>
        <taxon>Diptera</taxon>
        <taxon>Nematocera</taxon>
        <taxon>Chironomoidea</taxon>
        <taxon>Chironomidae</taxon>
        <taxon>Chironominae</taxon>
        <taxon>Chironomus</taxon>
    </lineage>
</organism>
<name>A0A9N9RTR9_9DIPT</name>
<feature type="transmembrane region" description="Helical" evidence="5">
    <location>
        <begin position="113"/>
        <end position="130"/>
    </location>
</feature>
<feature type="transmembrane region" description="Helical" evidence="5">
    <location>
        <begin position="301"/>
        <end position="331"/>
    </location>
</feature>
<feature type="transmembrane region" description="Helical" evidence="5">
    <location>
        <begin position="455"/>
        <end position="479"/>
    </location>
</feature>
<protein>
    <submittedName>
        <fullName evidence="6">Uncharacterized protein</fullName>
    </submittedName>
</protein>
<dbReference type="SUPFAM" id="SSF103473">
    <property type="entry name" value="MFS general substrate transporter"/>
    <property type="match status" value="1"/>
</dbReference>
<feature type="transmembrane region" description="Helical" evidence="5">
    <location>
        <begin position="163"/>
        <end position="181"/>
    </location>
</feature>
<reference evidence="6" key="2">
    <citation type="submission" date="2022-10" db="EMBL/GenBank/DDBJ databases">
        <authorList>
            <consortium name="ENA_rothamsted_submissions"/>
            <consortium name="culmorum"/>
            <person name="King R."/>
        </authorList>
    </citation>
    <scope>NUCLEOTIDE SEQUENCE</scope>
</reference>
<feature type="transmembrane region" description="Helical" evidence="5">
    <location>
        <begin position="367"/>
        <end position="385"/>
    </location>
</feature>
<proteinExistence type="predicted"/>
<evidence type="ECO:0000256" key="2">
    <source>
        <dbReference type="ARBA" id="ARBA00022692"/>
    </source>
</evidence>
<dbReference type="OrthoDB" id="422206at2759"/>
<sequence>MVSPYRKKFSTTFIDRELRQSELEKLNRIYYLQLLSSEKRKSNKENKLIDNLVLNFDCVQRATKTYTRRWFLFAMITISLTISSTQFLQFCIISNVMQKYFDTTSDVIDLTSIFYMLIYFLLYIPVTYFFCEKQSLHKVALYGSVGLVITSWLKYIGVLIQNFALILLVQCFCALFHIFLSSIPSRIATVWFPIQEEYLTQAITIFANNLGLIINFLSLIVINNLDDMEILTTNLTDYILLIALLSTFNAIIMMFAFKQDEPEIPPSCIEALRRDKVIQNEDYDKRRFWKSLKILMSNKNFIMLFLGFGLNIGVFNAFSTILNSIIVHYFPTGQLEAGTLCLSTTLLSVFSLFGFAFILARFKRFKSTALWILRIQSIAFILFSLSLESTSFVIMCFSSILLGIFMVGFQLVGQELAVELTYDMMCEDISVGIINTFGFFCGIIITLGIKKLQDVFSILYGNLCFSLLITVGTIFNSLISSLELKRQEVVDFIDSATEIELESRTYRFSDTPRTSRQSSMK</sequence>
<evidence type="ECO:0000256" key="1">
    <source>
        <dbReference type="ARBA" id="ARBA00004141"/>
    </source>
</evidence>
<reference evidence="6" key="1">
    <citation type="submission" date="2022-01" db="EMBL/GenBank/DDBJ databases">
        <authorList>
            <person name="King R."/>
        </authorList>
    </citation>
    <scope>NUCLEOTIDE SEQUENCE</scope>
</reference>
<feature type="transmembrane region" description="Helical" evidence="5">
    <location>
        <begin position="429"/>
        <end position="449"/>
    </location>
</feature>
<evidence type="ECO:0000256" key="3">
    <source>
        <dbReference type="ARBA" id="ARBA00022989"/>
    </source>
</evidence>
<keyword evidence="2 5" id="KW-0812">Transmembrane</keyword>
<dbReference type="AlphaFoldDB" id="A0A9N9RTR9"/>
<keyword evidence="4 5" id="KW-0472">Membrane</keyword>
<dbReference type="PANTHER" id="PTHR10924">
    <property type="entry name" value="MAJOR FACILITATOR SUPERFAMILY PROTEIN-RELATED"/>
    <property type="match status" value="1"/>
</dbReference>
<evidence type="ECO:0000256" key="5">
    <source>
        <dbReference type="SAM" id="Phobius"/>
    </source>
</evidence>
<dbReference type="GO" id="GO:0097037">
    <property type="term" value="P:heme export"/>
    <property type="evidence" value="ECO:0007669"/>
    <property type="project" value="TreeGrafter"/>
</dbReference>
<dbReference type="GO" id="GO:0020037">
    <property type="term" value="F:heme binding"/>
    <property type="evidence" value="ECO:0007669"/>
    <property type="project" value="TreeGrafter"/>
</dbReference>
<dbReference type="Gene3D" id="1.20.1250.20">
    <property type="entry name" value="MFS general substrate transporter like domains"/>
    <property type="match status" value="1"/>
</dbReference>
<dbReference type="Pfam" id="PF07690">
    <property type="entry name" value="MFS_1"/>
    <property type="match status" value="1"/>
</dbReference>
<dbReference type="EMBL" id="OU895878">
    <property type="protein sequence ID" value="CAG9803558.1"/>
    <property type="molecule type" value="Genomic_DNA"/>
</dbReference>
<dbReference type="GO" id="GO:0016020">
    <property type="term" value="C:membrane"/>
    <property type="evidence" value="ECO:0007669"/>
    <property type="project" value="UniProtKB-SubCell"/>
</dbReference>
<comment type="subcellular location">
    <subcellularLocation>
        <location evidence="1">Membrane</location>
        <topology evidence="1">Multi-pass membrane protein</topology>
    </subcellularLocation>
</comment>
<dbReference type="InterPro" id="IPR036259">
    <property type="entry name" value="MFS_trans_sf"/>
</dbReference>
<dbReference type="PANTHER" id="PTHR10924:SF4">
    <property type="entry name" value="GH15861P"/>
    <property type="match status" value="1"/>
</dbReference>
<feature type="transmembrane region" description="Helical" evidence="5">
    <location>
        <begin position="391"/>
        <end position="409"/>
    </location>
</feature>
<feature type="transmembrane region" description="Helical" evidence="5">
    <location>
        <begin position="202"/>
        <end position="222"/>
    </location>
</feature>
<dbReference type="InterPro" id="IPR011701">
    <property type="entry name" value="MFS"/>
</dbReference>
<dbReference type="GO" id="GO:0015232">
    <property type="term" value="F:heme transmembrane transporter activity"/>
    <property type="evidence" value="ECO:0007669"/>
    <property type="project" value="TreeGrafter"/>
</dbReference>
<feature type="transmembrane region" description="Helical" evidence="5">
    <location>
        <begin position="337"/>
        <end position="360"/>
    </location>
</feature>
<gene>
    <name evidence="6" type="ORF">CHIRRI_LOCUS6456</name>
</gene>
<evidence type="ECO:0000313" key="7">
    <source>
        <dbReference type="Proteomes" id="UP001153620"/>
    </source>
</evidence>
<keyword evidence="7" id="KW-1185">Reference proteome</keyword>
<feature type="transmembrane region" description="Helical" evidence="5">
    <location>
        <begin position="238"/>
        <end position="257"/>
    </location>
</feature>
<evidence type="ECO:0000256" key="4">
    <source>
        <dbReference type="ARBA" id="ARBA00023136"/>
    </source>
</evidence>
<accession>A0A9N9RTR9</accession>
<keyword evidence="3 5" id="KW-1133">Transmembrane helix</keyword>